<evidence type="ECO:0000259" key="2">
    <source>
        <dbReference type="PROSITE" id="PS50835"/>
    </source>
</evidence>
<accession>A0A670K1Z9</accession>
<dbReference type="InterPro" id="IPR036179">
    <property type="entry name" value="Ig-like_dom_sf"/>
</dbReference>
<dbReference type="InterPro" id="IPR050380">
    <property type="entry name" value="Immune_Resp_Modulators"/>
</dbReference>
<dbReference type="InterPro" id="IPR007110">
    <property type="entry name" value="Ig-like_dom"/>
</dbReference>
<dbReference type="InterPro" id="IPR013783">
    <property type="entry name" value="Ig-like_fold"/>
</dbReference>
<dbReference type="SUPFAM" id="SSF48726">
    <property type="entry name" value="Immunoglobulin"/>
    <property type="match status" value="1"/>
</dbReference>
<evidence type="ECO:0000313" key="4">
    <source>
        <dbReference type="Proteomes" id="UP000472272"/>
    </source>
</evidence>
<dbReference type="PANTHER" id="PTHR23411">
    <property type="entry name" value="TAPASIN"/>
    <property type="match status" value="1"/>
</dbReference>
<sequence>MCLFLSLPGVDQDVSPPQVTVFAPPKQEVDEKEKATIVCLVTNFFPDHVALSWTVNNEKRTAGVKTEDPVYDKTTKRYSMTSRLRITKEEWQNADNKFVCRVSFHGTEGSTDYEDDINGADCGGGSEAARGKPTLPCAFNAGISLEIKTQETSLILSQTTDSPSSVCQHWLAATVQDFYKGLSQPYLELPRFEPWELCIRCPTSELELFCQPVFYLTALAINMVGIKSH</sequence>
<dbReference type="InterPro" id="IPR003597">
    <property type="entry name" value="Ig_C1-set"/>
</dbReference>
<proteinExistence type="predicted"/>
<dbReference type="Proteomes" id="UP000472272">
    <property type="component" value="Chromosome 17"/>
</dbReference>
<dbReference type="AlphaFoldDB" id="A0A670K1Z9"/>
<keyword evidence="4" id="KW-1185">Reference proteome</keyword>
<dbReference type="SMART" id="SM00407">
    <property type="entry name" value="IGc1"/>
    <property type="match status" value="1"/>
</dbReference>
<reference evidence="3" key="2">
    <citation type="submission" date="2025-08" db="UniProtKB">
        <authorList>
            <consortium name="Ensembl"/>
        </authorList>
    </citation>
    <scope>IDENTIFICATION</scope>
</reference>
<organism evidence="3 4">
    <name type="scientific">Podarcis muralis</name>
    <name type="common">Wall lizard</name>
    <name type="synonym">Lacerta muralis</name>
    <dbReference type="NCBI Taxonomy" id="64176"/>
    <lineage>
        <taxon>Eukaryota</taxon>
        <taxon>Metazoa</taxon>
        <taxon>Chordata</taxon>
        <taxon>Craniata</taxon>
        <taxon>Vertebrata</taxon>
        <taxon>Euteleostomi</taxon>
        <taxon>Lepidosauria</taxon>
        <taxon>Squamata</taxon>
        <taxon>Bifurcata</taxon>
        <taxon>Unidentata</taxon>
        <taxon>Episquamata</taxon>
        <taxon>Laterata</taxon>
        <taxon>Lacertibaenia</taxon>
        <taxon>Lacertidae</taxon>
        <taxon>Podarcis</taxon>
    </lineage>
</organism>
<feature type="domain" description="Ig-like" evidence="2">
    <location>
        <begin position="17"/>
        <end position="118"/>
    </location>
</feature>
<dbReference type="PROSITE" id="PS50835">
    <property type="entry name" value="IG_LIKE"/>
    <property type="match status" value="1"/>
</dbReference>
<evidence type="ECO:0000256" key="1">
    <source>
        <dbReference type="ARBA" id="ARBA00023319"/>
    </source>
</evidence>
<reference evidence="3 4" key="1">
    <citation type="journal article" date="2019" name="Proc. Natl. Acad. Sci. U.S.A.">
        <title>Regulatory changes in pterin and carotenoid genes underlie balanced color polymorphisms in the wall lizard.</title>
        <authorList>
            <person name="Andrade P."/>
            <person name="Pinho C."/>
            <person name="Perez I de Lanuza G."/>
            <person name="Afonso S."/>
            <person name="Brejcha J."/>
            <person name="Rubin C.J."/>
            <person name="Wallerman O."/>
            <person name="Pereira P."/>
            <person name="Sabatino S.J."/>
            <person name="Bellati A."/>
            <person name="Pellitteri-Rosa D."/>
            <person name="Bosakova Z."/>
            <person name="Bunikis I."/>
            <person name="Carretero M.A."/>
            <person name="Feiner N."/>
            <person name="Marsik P."/>
            <person name="Pauperio F."/>
            <person name="Salvi D."/>
            <person name="Soler L."/>
            <person name="While G.M."/>
            <person name="Uller T."/>
            <person name="Font E."/>
            <person name="Andersson L."/>
            <person name="Carneiro M."/>
        </authorList>
    </citation>
    <scope>NUCLEOTIDE SEQUENCE</scope>
</reference>
<protein>
    <recommendedName>
        <fullName evidence="2">Ig-like domain-containing protein</fullName>
    </recommendedName>
</protein>
<name>A0A670K1Z9_PODMU</name>
<dbReference type="FunFam" id="2.60.40.10:FF:000463">
    <property type="entry name" value="Immunoglobulin heavy constant gamma 1"/>
    <property type="match status" value="1"/>
</dbReference>
<keyword evidence="1" id="KW-0393">Immunoglobulin domain</keyword>
<evidence type="ECO:0000313" key="3">
    <source>
        <dbReference type="Ensembl" id="ENSPMRP00000028972.1"/>
    </source>
</evidence>
<reference evidence="3" key="3">
    <citation type="submission" date="2025-09" db="UniProtKB">
        <authorList>
            <consortium name="Ensembl"/>
        </authorList>
    </citation>
    <scope>IDENTIFICATION</scope>
</reference>
<dbReference type="Ensembl" id="ENSPMRT00000030738.1">
    <property type="protein sequence ID" value="ENSPMRP00000028972.1"/>
    <property type="gene ID" value="ENSPMRG00000018736.1"/>
</dbReference>
<dbReference type="Gene3D" id="2.60.40.10">
    <property type="entry name" value="Immunoglobulins"/>
    <property type="match status" value="1"/>
</dbReference>
<dbReference type="GeneTree" id="ENSGT01030000234920"/>
<dbReference type="Pfam" id="PF07654">
    <property type="entry name" value="C1-set"/>
    <property type="match status" value="1"/>
</dbReference>